<evidence type="ECO:0000313" key="2">
    <source>
        <dbReference type="Proteomes" id="UP001501442"/>
    </source>
</evidence>
<evidence type="ECO:0008006" key="3">
    <source>
        <dbReference type="Google" id="ProtNLM"/>
    </source>
</evidence>
<keyword evidence="2" id="KW-1185">Reference proteome</keyword>
<protein>
    <recommendedName>
        <fullName evidence="3">Transposase</fullName>
    </recommendedName>
</protein>
<name>A0ABP8UL15_9ACTN</name>
<sequence>MVAVAPPAGRGREAGLRSWGVRDDERFRDRGWRLFDFAQEILVVCPRCAGRAHVTVHPDHRECRRYPGTFLIEPHRLTCPGCGHTRDWSPRRARKGDADLYFAGGPPLAVPRLTGPDDPFFGLPLWLSRRCCGRTLWAYNAAHLDVLEGYVTARLRERHPYTGSGSLVERLPAWIKAAGNRTDVLAAIGDLRLRASEGHARER</sequence>
<gene>
    <name evidence="1" type="ORF">GCM10023196_072800</name>
</gene>
<reference evidence="2" key="1">
    <citation type="journal article" date="2019" name="Int. J. Syst. Evol. Microbiol.">
        <title>The Global Catalogue of Microorganisms (GCM) 10K type strain sequencing project: providing services to taxonomists for standard genome sequencing and annotation.</title>
        <authorList>
            <consortium name="The Broad Institute Genomics Platform"/>
            <consortium name="The Broad Institute Genome Sequencing Center for Infectious Disease"/>
            <person name="Wu L."/>
            <person name="Ma J."/>
        </authorList>
    </citation>
    <scope>NUCLEOTIDE SEQUENCE [LARGE SCALE GENOMIC DNA]</scope>
    <source>
        <strain evidence="2">JCM 17939</strain>
    </source>
</reference>
<dbReference type="Proteomes" id="UP001501442">
    <property type="component" value="Unassembled WGS sequence"/>
</dbReference>
<comment type="caution">
    <text evidence="1">The sequence shown here is derived from an EMBL/GenBank/DDBJ whole genome shotgun (WGS) entry which is preliminary data.</text>
</comment>
<dbReference type="EMBL" id="BAABHK010000012">
    <property type="protein sequence ID" value="GAA4633790.1"/>
    <property type="molecule type" value="Genomic_DNA"/>
</dbReference>
<accession>A0ABP8UL15</accession>
<evidence type="ECO:0000313" key="1">
    <source>
        <dbReference type="EMBL" id="GAA4633790.1"/>
    </source>
</evidence>
<organism evidence="1 2">
    <name type="scientific">Actinoallomurus vinaceus</name>
    <dbReference type="NCBI Taxonomy" id="1080074"/>
    <lineage>
        <taxon>Bacteria</taxon>
        <taxon>Bacillati</taxon>
        <taxon>Actinomycetota</taxon>
        <taxon>Actinomycetes</taxon>
        <taxon>Streptosporangiales</taxon>
        <taxon>Thermomonosporaceae</taxon>
        <taxon>Actinoallomurus</taxon>
    </lineage>
</organism>
<proteinExistence type="predicted"/>